<gene>
    <name evidence="10" type="ORF">SH580_01590</name>
</gene>
<dbReference type="InterPro" id="IPR032456">
    <property type="entry name" value="Peptidase_M48_N"/>
</dbReference>
<feature type="domain" description="CAAX prenyl protease 1 N-terminal" evidence="9">
    <location>
        <begin position="30"/>
        <end position="204"/>
    </location>
</feature>
<evidence type="ECO:0000259" key="9">
    <source>
        <dbReference type="Pfam" id="PF16491"/>
    </source>
</evidence>
<evidence type="ECO:0000313" key="11">
    <source>
        <dbReference type="Proteomes" id="UP001324993"/>
    </source>
</evidence>
<keyword evidence="7" id="KW-1133">Transmembrane helix</keyword>
<keyword evidence="1 6" id="KW-0645">Protease</keyword>
<evidence type="ECO:0000313" key="10">
    <source>
        <dbReference type="EMBL" id="WPJ96393.1"/>
    </source>
</evidence>
<feature type="transmembrane region" description="Helical" evidence="7">
    <location>
        <begin position="149"/>
        <end position="169"/>
    </location>
</feature>
<comment type="cofactor">
    <cofactor evidence="6">
        <name>Zn(2+)</name>
        <dbReference type="ChEBI" id="CHEBI:29105"/>
    </cofactor>
    <text evidence="6">Binds 1 zinc ion per subunit.</text>
</comment>
<dbReference type="CDD" id="cd07343">
    <property type="entry name" value="M48A_Zmpste24p_like"/>
    <property type="match status" value="1"/>
</dbReference>
<keyword evidence="11" id="KW-1185">Reference proteome</keyword>
<organism evidence="10 11">
    <name type="scientific">Coraliomargarita algicola</name>
    <dbReference type="NCBI Taxonomy" id="3092156"/>
    <lineage>
        <taxon>Bacteria</taxon>
        <taxon>Pseudomonadati</taxon>
        <taxon>Verrucomicrobiota</taxon>
        <taxon>Opitutia</taxon>
        <taxon>Puniceicoccales</taxon>
        <taxon>Coraliomargaritaceae</taxon>
        <taxon>Coraliomargarita</taxon>
    </lineage>
</organism>
<protein>
    <submittedName>
        <fullName evidence="10">M48 family metallopeptidase</fullName>
    </submittedName>
</protein>
<dbReference type="Proteomes" id="UP001324993">
    <property type="component" value="Chromosome"/>
</dbReference>
<dbReference type="Pfam" id="PF16491">
    <property type="entry name" value="Peptidase_M48_N"/>
    <property type="match status" value="1"/>
</dbReference>
<evidence type="ECO:0000256" key="1">
    <source>
        <dbReference type="ARBA" id="ARBA00022670"/>
    </source>
</evidence>
<evidence type="ECO:0000256" key="5">
    <source>
        <dbReference type="ARBA" id="ARBA00023049"/>
    </source>
</evidence>
<feature type="transmembrane region" description="Helical" evidence="7">
    <location>
        <begin position="175"/>
        <end position="198"/>
    </location>
</feature>
<keyword evidence="7" id="KW-0472">Membrane</keyword>
<dbReference type="Gene3D" id="3.30.2010.10">
    <property type="entry name" value="Metalloproteases ('zincins'), catalytic domain"/>
    <property type="match status" value="1"/>
</dbReference>
<feature type="transmembrane region" description="Helical" evidence="7">
    <location>
        <begin position="329"/>
        <end position="348"/>
    </location>
</feature>
<feature type="transmembrane region" description="Helical" evidence="7">
    <location>
        <begin position="6"/>
        <end position="25"/>
    </location>
</feature>
<feature type="domain" description="Peptidase M48" evidence="8">
    <location>
        <begin position="208"/>
        <end position="416"/>
    </location>
</feature>
<dbReference type="InterPro" id="IPR001915">
    <property type="entry name" value="Peptidase_M48"/>
</dbReference>
<keyword evidence="2" id="KW-0479">Metal-binding</keyword>
<evidence type="ECO:0000256" key="6">
    <source>
        <dbReference type="RuleBase" id="RU003983"/>
    </source>
</evidence>
<name>A0ABZ0RLS4_9BACT</name>
<feature type="transmembrane region" description="Helical" evidence="7">
    <location>
        <begin position="69"/>
        <end position="88"/>
    </location>
</feature>
<sequence length="419" mass="47315">MNTVLVVFVILLVLKLGTGIVLDLLNVRYAQARAGEVPESFRDFIDLPTYQKSIEYTAAKTRFGIVSDLYDAAVLALVLLLGILPWFYELFSAWFGYGIWGQALVLFLVGLVLGIPSMPFDYWSTFHLEERFGFNKSTKKLWIIDKIKGTILGFAIGYPLLALLIYLVSSAGALWWVWGFAVFFLFQLVMVVAYPMFIMPLFNKLEPMEEGDLKTRLFALADRTGFKAQTILVLDGSKRSGHSNAFFSGFGRFRRIVLYDTLIEQMEPDELEAVLAHEIGHYKLGHIPKMMAMAALTSFGMFAVLGWLANADWFVQAFHFSAAQEGQIGIVPVLLLFMLLSGLVTFWLSPLSSRLSRKHEYEADAFARDAMGSYAPLSQALRKLHKENLSNLTPHPIYSSFHYSHPTLVERESSLRVQS</sequence>
<reference evidence="10 11" key="1">
    <citation type="submission" date="2023-11" db="EMBL/GenBank/DDBJ databases">
        <title>Coraliomargarita sp. nov., isolated from marine algae.</title>
        <authorList>
            <person name="Lee J.K."/>
            <person name="Baek J.H."/>
            <person name="Kim J.M."/>
            <person name="Choi D.G."/>
            <person name="Jeon C.O."/>
        </authorList>
    </citation>
    <scope>NUCLEOTIDE SEQUENCE [LARGE SCALE GENOMIC DNA]</scope>
    <source>
        <strain evidence="10 11">J2-16</strain>
    </source>
</reference>
<comment type="similarity">
    <text evidence="6">Belongs to the peptidase M48 family.</text>
</comment>
<keyword evidence="4 6" id="KW-0862">Zinc</keyword>
<evidence type="ECO:0000259" key="8">
    <source>
        <dbReference type="Pfam" id="PF01435"/>
    </source>
</evidence>
<evidence type="ECO:0000256" key="7">
    <source>
        <dbReference type="SAM" id="Phobius"/>
    </source>
</evidence>
<dbReference type="RefSeq" id="WP_319833252.1">
    <property type="nucleotide sequence ID" value="NZ_CP138858.1"/>
</dbReference>
<accession>A0ABZ0RLS4</accession>
<evidence type="ECO:0000256" key="2">
    <source>
        <dbReference type="ARBA" id="ARBA00022723"/>
    </source>
</evidence>
<evidence type="ECO:0000256" key="3">
    <source>
        <dbReference type="ARBA" id="ARBA00022801"/>
    </source>
</evidence>
<keyword evidence="5 6" id="KW-0482">Metalloprotease</keyword>
<evidence type="ECO:0000256" key="4">
    <source>
        <dbReference type="ARBA" id="ARBA00022833"/>
    </source>
</evidence>
<keyword evidence="3 6" id="KW-0378">Hydrolase</keyword>
<dbReference type="InterPro" id="IPR027057">
    <property type="entry name" value="CAXX_Prtase_1"/>
</dbReference>
<proteinExistence type="inferred from homology"/>
<keyword evidence="7" id="KW-0812">Transmembrane</keyword>
<dbReference type="Pfam" id="PF01435">
    <property type="entry name" value="Peptidase_M48"/>
    <property type="match status" value="1"/>
</dbReference>
<feature type="transmembrane region" description="Helical" evidence="7">
    <location>
        <begin position="94"/>
        <end position="115"/>
    </location>
</feature>
<feature type="transmembrane region" description="Helical" evidence="7">
    <location>
        <begin position="290"/>
        <end position="309"/>
    </location>
</feature>
<dbReference type="PANTHER" id="PTHR10120">
    <property type="entry name" value="CAAX PRENYL PROTEASE 1"/>
    <property type="match status" value="1"/>
</dbReference>
<dbReference type="EMBL" id="CP138858">
    <property type="protein sequence ID" value="WPJ96393.1"/>
    <property type="molecule type" value="Genomic_DNA"/>
</dbReference>